<dbReference type="InterPro" id="IPR014710">
    <property type="entry name" value="RmlC-like_jellyroll"/>
</dbReference>
<dbReference type="Pfam" id="PF13545">
    <property type="entry name" value="HTH_Crp_2"/>
    <property type="match status" value="1"/>
</dbReference>
<dbReference type="InterPro" id="IPR036390">
    <property type="entry name" value="WH_DNA-bd_sf"/>
</dbReference>
<evidence type="ECO:0000313" key="6">
    <source>
        <dbReference type="Proteomes" id="UP000595894"/>
    </source>
</evidence>
<dbReference type="KEGG" id="sari:H5J25_04680"/>
<dbReference type="InterPro" id="IPR000595">
    <property type="entry name" value="cNMP-bd_dom"/>
</dbReference>
<protein>
    <submittedName>
        <fullName evidence="5">Crp/Fnr family transcriptional regulator</fullName>
    </submittedName>
</protein>
<name>A0A974S536_9SPHN</name>
<proteinExistence type="predicted"/>
<keyword evidence="1" id="KW-0805">Transcription regulation</keyword>
<dbReference type="PROSITE" id="PS51063">
    <property type="entry name" value="HTH_CRP_2"/>
    <property type="match status" value="1"/>
</dbReference>
<accession>A0A974S536</accession>
<evidence type="ECO:0000256" key="2">
    <source>
        <dbReference type="ARBA" id="ARBA00023125"/>
    </source>
</evidence>
<dbReference type="SUPFAM" id="SSF51206">
    <property type="entry name" value="cAMP-binding domain-like"/>
    <property type="match status" value="1"/>
</dbReference>
<dbReference type="InterPro" id="IPR036388">
    <property type="entry name" value="WH-like_DNA-bd_sf"/>
</dbReference>
<feature type="domain" description="HTH crp-type" evidence="4">
    <location>
        <begin position="151"/>
        <end position="225"/>
    </location>
</feature>
<keyword evidence="2" id="KW-0238">DNA-binding</keyword>
<dbReference type="Gene3D" id="1.10.10.10">
    <property type="entry name" value="Winged helix-like DNA-binding domain superfamily/Winged helix DNA-binding domain"/>
    <property type="match status" value="1"/>
</dbReference>
<dbReference type="GO" id="GO:0006355">
    <property type="term" value="P:regulation of DNA-templated transcription"/>
    <property type="evidence" value="ECO:0007669"/>
    <property type="project" value="InterPro"/>
</dbReference>
<organism evidence="5 6">
    <name type="scientific">Sphingomonas aliaeris</name>
    <dbReference type="NCBI Taxonomy" id="2759526"/>
    <lineage>
        <taxon>Bacteria</taxon>
        <taxon>Pseudomonadati</taxon>
        <taxon>Pseudomonadota</taxon>
        <taxon>Alphaproteobacteria</taxon>
        <taxon>Sphingomonadales</taxon>
        <taxon>Sphingomonadaceae</taxon>
        <taxon>Sphingomonas</taxon>
    </lineage>
</organism>
<dbReference type="Proteomes" id="UP000595894">
    <property type="component" value="Chromosome"/>
</dbReference>
<dbReference type="GO" id="GO:0003677">
    <property type="term" value="F:DNA binding"/>
    <property type="evidence" value="ECO:0007669"/>
    <property type="project" value="UniProtKB-KW"/>
</dbReference>
<gene>
    <name evidence="5" type="ORF">H5J25_04680</name>
</gene>
<dbReference type="EMBL" id="CP061035">
    <property type="protein sequence ID" value="QQV78041.1"/>
    <property type="molecule type" value="Genomic_DNA"/>
</dbReference>
<sequence length="244" mass="27114">MNEARTGLSLWLDRLTLRSALGSEEREAVLGLPGEIETIRANRDFVRLGEEVTRSCLILSGMAGRFGQARSGERLTTAIHIAGDMADLHSAVLPKAASALQSLGETVIYRVPHDALMEASERYPALAQAFWRDCTVDAAILSQWSLTNARQPAMERIAHLFAELSIRFDIGETREGTDFEFPLTQVQLGDATNLTAVHVNRMLRALRETGVVDVRNKRVRVLDWKKLCSVADFDPTYLHLRKGG</sequence>
<dbReference type="AlphaFoldDB" id="A0A974S536"/>
<dbReference type="InterPro" id="IPR012318">
    <property type="entry name" value="HTH_CRP"/>
</dbReference>
<dbReference type="SUPFAM" id="SSF46785">
    <property type="entry name" value="Winged helix' DNA-binding domain"/>
    <property type="match status" value="1"/>
</dbReference>
<dbReference type="CDD" id="cd00038">
    <property type="entry name" value="CAP_ED"/>
    <property type="match status" value="1"/>
</dbReference>
<evidence type="ECO:0000256" key="1">
    <source>
        <dbReference type="ARBA" id="ARBA00023015"/>
    </source>
</evidence>
<keyword evidence="3" id="KW-0804">Transcription</keyword>
<dbReference type="Gene3D" id="2.60.120.10">
    <property type="entry name" value="Jelly Rolls"/>
    <property type="match status" value="1"/>
</dbReference>
<dbReference type="InterPro" id="IPR018490">
    <property type="entry name" value="cNMP-bd_dom_sf"/>
</dbReference>
<dbReference type="RefSeq" id="WP_202094969.1">
    <property type="nucleotide sequence ID" value="NZ_CP061035.1"/>
</dbReference>
<evidence type="ECO:0000259" key="4">
    <source>
        <dbReference type="PROSITE" id="PS51063"/>
    </source>
</evidence>
<evidence type="ECO:0000256" key="3">
    <source>
        <dbReference type="ARBA" id="ARBA00023163"/>
    </source>
</evidence>
<dbReference type="SMART" id="SM00419">
    <property type="entry name" value="HTH_CRP"/>
    <property type="match status" value="1"/>
</dbReference>
<evidence type="ECO:0000313" key="5">
    <source>
        <dbReference type="EMBL" id="QQV78041.1"/>
    </source>
</evidence>
<keyword evidence="6" id="KW-1185">Reference proteome</keyword>
<reference evidence="6" key="1">
    <citation type="submission" date="2020-09" db="EMBL/GenBank/DDBJ databases">
        <title>Sphingomonas sp., a new species isolated from pork steak.</title>
        <authorList>
            <person name="Heidler von Heilborn D."/>
        </authorList>
    </citation>
    <scope>NUCLEOTIDE SEQUENCE [LARGE SCALE GENOMIC DNA]</scope>
</reference>